<accession>A0A5N4A3X1</accession>
<feature type="compositionally biased region" description="Low complexity" evidence="8">
    <location>
        <begin position="117"/>
        <end position="132"/>
    </location>
</feature>
<feature type="compositionally biased region" description="Low complexity" evidence="8">
    <location>
        <begin position="14"/>
        <end position="23"/>
    </location>
</feature>
<evidence type="ECO:0000256" key="8">
    <source>
        <dbReference type="SAM" id="MobiDB-lite"/>
    </source>
</evidence>
<dbReference type="PANTHER" id="PTHR45793">
    <property type="entry name" value="HOMEOBOX PROTEIN"/>
    <property type="match status" value="1"/>
</dbReference>
<dbReference type="PROSITE" id="PS00027">
    <property type="entry name" value="HOMEOBOX_1"/>
    <property type="match status" value="1"/>
</dbReference>
<evidence type="ECO:0000256" key="5">
    <source>
        <dbReference type="ARBA" id="ARBA00023242"/>
    </source>
</evidence>
<feature type="DNA-binding region" description="Homeobox" evidence="6">
    <location>
        <begin position="60"/>
        <end position="119"/>
    </location>
</feature>
<feature type="region of interest" description="Disordered" evidence="8">
    <location>
        <begin position="117"/>
        <end position="217"/>
    </location>
</feature>
<keyword evidence="2" id="KW-0217">Developmental protein</keyword>
<keyword evidence="3 6" id="KW-0238">DNA-binding</keyword>
<name>A0A5N4A3X1_PHOPY</name>
<comment type="subcellular location">
    <subcellularLocation>
        <location evidence="1 6 7">Nucleus</location>
    </subcellularLocation>
</comment>
<dbReference type="Pfam" id="PF00046">
    <property type="entry name" value="Homeodomain"/>
    <property type="match status" value="1"/>
</dbReference>
<reference evidence="10 11" key="1">
    <citation type="journal article" date="2018" name="Elife">
        <title>Firefly genomes illuminate parallel origins of bioluminescence in beetles.</title>
        <authorList>
            <person name="Fallon T.R."/>
            <person name="Lower S.E."/>
            <person name="Chang C.H."/>
            <person name="Bessho-Uehara M."/>
            <person name="Martin G.J."/>
            <person name="Bewick A.J."/>
            <person name="Behringer M."/>
            <person name="Debat H.J."/>
            <person name="Wong I."/>
            <person name="Day J.C."/>
            <person name="Suvorov A."/>
            <person name="Silva C.J."/>
            <person name="Stanger-Hall K.F."/>
            <person name="Hall D.W."/>
            <person name="Schmitz R.J."/>
            <person name="Nelson D.R."/>
            <person name="Lewis S.M."/>
            <person name="Shigenobu S."/>
            <person name="Bybee S.M."/>
            <person name="Larracuente A.M."/>
            <person name="Oba Y."/>
            <person name="Weng J.K."/>
        </authorList>
    </citation>
    <scope>NUCLEOTIDE SEQUENCE [LARGE SCALE GENOMIC DNA]</scope>
    <source>
        <strain evidence="10">1611_PpyrPB1</strain>
        <tissue evidence="10">Whole body</tissue>
    </source>
</reference>
<sequence length="316" mass="34985">MNLSGYLKSPTGPPHGHFPSHPGLGTGLGSGMPMPGLGPFGLPHSLDPVGFPQGVNPRKQRRERTTFTRAQLDVLESLFAKTRYPDIFMREEVALKINLPESRVQVWFKNRRAKCRQQLQQQQQNKSSSSRSPVTPSKAKPSKVSPISTPTAGNASTTNIPPPSTSVSPPIVHIKKEPPQIPHPYRSNNGNLTPLGSNTSSVITTPSPPITPSSNPPLSYQHDSYNSFNWHTNGHNSSPHHYYGQNYNAAYYSQMEYFNQQSSQNQMQMGNHVSGGYHQMSGYGNGMTMGMTGTHHQNFNPRHPDCNNLDYMNQIL</sequence>
<dbReference type="SUPFAM" id="SSF46689">
    <property type="entry name" value="Homeodomain-like"/>
    <property type="match status" value="1"/>
</dbReference>
<dbReference type="InterPro" id="IPR009057">
    <property type="entry name" value="Homeodomain-like_sf"/>
</dbReference>
<evidence type="ECO:0000256" key="2">
    <source>
        <dbReference type="ARBA" id="ARBA00022473"/>
    </source>
</evidence>
<feature type="compositionally biased region" description="Polar residues" evidence="8">
    <location>
        <begin position="145"/>
        <end position="155"/>
    </location>
</feature>
<evidence type="ECO:0000259" key="9">
    <source>
        <dbReference type="PROSITE" id="PS50071"/>
    </source>
</evidence>
<dbReference type="Gene3D" id="1.10.10.60">
    <property type="entry name" value="Homeodomain-like"/>
    <property type="match status" value="1"/>
</dbReference>
<organism evidence="10 11">
    <name type="scientific">Photinus pyralis</name>
    <name type="common">Common eastern firefly</name>
    <name type="synonym">Lampyris pyralis</name>
    <dbReference type="NCBI Taxonomy" id="7054"/>
    <lineage>
        <taxon>Eukaryota</taxon>
        <taxon>Metazoa</taxon>
        <taxon>Ecdysozoa</taxon>
        <taxon>Arthropoda</taxon>
        <taxon>Hexapoda</taxon>
        <taxon>Insecta</taxon>
        <taxon>Pterygota</taxon>
        <taxon>Neoptera</taxon>
        <taxon>Endopterygota</taxon>
        <taxon>Coleoptera</taxon>
        <taxon>Polyphaga</taxon>
        <taxon>Elateriformia</taxon>
        <taxon>Elateroidea</taxon>
        <taxon>Lampyridae</taxon>
        <taxon>Lampyrinae</taxon>
        <taxon>Photinus</taxon>
    </lineage>
</organism>
<dbReference type="FunFam" id="1.10.10.60:FF:000142">
    <property type="entry name" value="homeobox protein OTX2 isoform X2"/>
    <property type="match status" value="1"/>
</dbReference>
<keyword evidence="5 6" id="KW-0539">Nucleus</keyword>
<evidence type="ECO:0000313" key="10">
    <source>
        <dbReference type="EMBL" id="KAB0792020.1"/>
    </source>
</evidence>
<dbReference type="GO" id="GO:0005634">
    <property type="term" value="C:nucleus"/>
    <property type="evidence" value="ECO:0007669"/>
    <property type="project" value="UniProtKB-SubCell"/>
</dbReference>
<evidence type="ECO:0000313" key="11">
    <source>
        <dbReference type="Proteomes" id="UP000327044"/>
    </source>
</evidence>
<dbReference type="CDD" id="cd00086">
    <property type="entry name" value="homeodomain"/>
    <property type="match status" value="1"/>
</dbReference>
<dbReference type="GO" id="GO:0000978">
    <property type="term" value="F:RNA polymerase II cis-regulatory region sequence-specific DNA binding"/>
    <property type="evidence" value="ECO:0007669"/>
    <property type="project" value="TreeGrafter"/>
</dbReference>
<feature type="region of interest" description="Disordered" evidence="8">
    <location>
        <begin position="1"/>
        <end position="65"/>
    </location>
</feature>
<keyword evidence="4 6" id="KW-0371">Homeobox</keyword>
<evidence type="ECO:0000256" key="7">
    <source>
        <dbReference type="RuleBase" id="RU000682"/>
    </source>
</evidence>
<feature type="compositionally biased region" description="Low complexity" evidence="8">
    <location>
        <begin position="31"/>
        <end position="44"/>
    </location>
</feature>
<dbReference type="PANTHER" id="PTHR45793:SF5">
    <property type="entry name" value="HOMEOTIC PROTEIN OCELLILESS"/>
    <property type="match status" value="1"/>
</dbReference>
<dbReference type="Proteomes" id="UP000327044">
    <property type="component" value="Unassembled WGS sequence"/>
</dbReference>
<dbReference type="EMBL" id="VVIM01000010">
    <property type="protein sequence ID" value="KAB0792020.1"/>
    <property type="molecule type" value="Genomic_DNA"/>
</dbReference>
<dbReference type="AlphaFoldDB" id="A0A5N4A3X1"/>
<evidence type="ECO:0000256" key="1">
    <source>
        <dbReference type="ARBA" id="ARBA00004123"/>
    </source>
</evidence>
<comment type="caution">
    <text evidence="10">The sequence shown here is derived from an EMBL/GenBank/DDBJ whole genome shotgun (WGS) entry which is preliminary data.</text>
</comment>
<gene>
    <name evidence="10" type="ORF">PPYR_13981</name>
</gene>
<dbReference type="InterPro" id="IPR017970">
    <property type="entry name" value="Homeobox_CS"/>
</dbReference>
<evidence type="ECO:0000256" key="6">
    <source>
        <dbReference type="PROSITE-ProRule" id="PRU00108"/>
    </source>
</evidence>
<dbReference type="InParanoid" id="A0A5N4A3X1"/>
<dbReference type="InterPro" id="IPR001356">
    <property type="entry name" value="HD"/>
</dbReference>
<dbReference type="SMART" id="SM00389">
    <property type="entry name" value="HOX"/>
    <property type="match status" value="1"/>
</dbReference>
<protein>
    <recommendedName>
        <fullName evidence="9">Homeobox domain-containing protein</fullName>
    </recommendedName>
</protein>
<feature type="domain" description="Homeobox" evidence="9">
    <location>
        <begin position="58"/>
        <end position="118"/>
    </location>
</feature>
<proteinExistence type="predicted"/>
<evidence type="ECO:0000256" key="4">
    <source>
        <dbReference type="ARBA" id="ARBA00023155"/>
    </source>
</evidence>
<evidence type="ECO:0000256" key="3">
    <source>
        <dbReference type="ARBA" id="ARBA00023125"/>
    </source>
</evidence>
<dbReference type="PROSITE" id="PS50071">
    <property type="entry name" value="HOMEOBOX_2"/>
    <property type="match status" value="1"/>
</dbReference>
<feature type="compositionally biased region" description="Polar residues" evidence="8">
    <location>
        <begin position="186"/>
        <end position="196"/>
    </location>
</feature>
<feature type="compositionally biased region" description="Pro residues" evidence="8">
    <location>
        <begin position="206"/>
        <end position="215"/>
    </location>
</feature>
<dbReference type="GO" id="GO:0000981">
    <property type="term" value="F:DNA-binding transcription factor activity, RNA polymerase II-specific"/>
    <property type="evidence" value="ECO:0007669"/>
    <property type="project" value="InterPro"/>
</dbReference>
<keyword evidence="11" id="KW-1185">Reference proteome</keyword>